<protein>
    <submittedName>
        <fullName evidence="2">Uncharacterized protein</fullName>
    </submittedName>
</protein>
<gene>
    <name evidence="2" type="ORF">VNI00_013495</name>
</gene>
<evidence type="ECO:0000256" key="1">
    <source>
        <dbReference type="SAM" id="MobiDB-lite"/>
    </source>
</evidence>
<dbReference type="AlphaFoldDB" id="A0AAW0BV06"/>
<keyword evidence="3" id="KW-1185">Reference proteome</keyword>
<accession>A0AAW0BV06</accession>
<organism evidence="2 3">
    <name type="scientific">Paramarasmius palmivorus</name>
    <dbReference type="NCBI Taxonomy" id="297713"/>
    <lineage>
        <taxon>Eukaryota</taxon>
        <taxon>Fungi</taxon>
        <taxon>Dikarya</taxon>
        <taxon>Basidiomycota</taxon>
        <taxon>Agaricomycotina</taxon>
        <taxon>Agaricomycetes</taxon>
        <taxon>Agaricomycetidae</taxon>
        <taxon>Agaricales</taxon>
        <taxon>Marasmiineae</taxon>
        <taxon>Marasmiaceae</taxon>
        <taxon>Paramarasmius</taxon>
    </lineage>
</organism>
<comment type="caution">
    <text evidence="2">The sequence shown here is derived from an EMBL/GenBank/DDBJ whole genome shotgun (WGS) entry which is preliminary data.</text>
</comment>
<proteinExistence type="predicted"/>
<evidence type="ECO:0000313" key="3">
    <source>
        <dbReference type="Proteomes" id="UP001383192"/>
    </source>
</evidence>
<dbReference type="EMBL" id="JAYKXP010000069">
    <property type="protein sequence ID" value="KAK7031244.1"/>
    <property type="molecule type" value="Genomic_DNA"/>
</dbReference>
<name>A0AAW0BV06_9AGAR</name>
<sequence length="127" mass="15115">MAKTRSQTLADRRQEEREALLNAQRRRQSLRSSSSKTVQPFQAHEPVIIRPINSRHVRWIERELISNAWDKIWTRKFPEAVNDVHDLLIEKWPQYAFTDRGDAELAQKLSYLRKEASVVVFCLSHWF</sequence>
<feature type="region of interest" description="Disordered" evidence="1">
    <location>
        <begin position="22"/>
        <end position="42"/>
    </location>
</feature>
<dbReference type="Proteomes" id="UP001383192">
    <property type="component" value="Unassembled WGS sequence"/>
</dbReference>
<evidence type="ECO:0000313" key="2">
    <source>
        <dbReference type="EMBL" id="KAK7031244.1"/>
    </source>
</evidence>
<reference evidence="2 3" key="1">
    <citation type="submission" date="2024-01" db="EMBL/GenBank/DDBJ databases">
        <title>A draft genome for a cacao thread blight-causing isolate of Paramarasmius palmivorus.</title>
        <authorList>
            <person name="Baruah I.K."/>
            <person name="Bukari Y."/>
            <person name="Amoako-Attah I."/>
            <person name="Meinhardt L.W."/>
            <person name="Bailey B.A."/>
            <person name="Cohen S.P."/>
        </authorList>
    </citation>
    <scope>NUCLEOTIDE SEQUENCE [LARGE SCALE GENOMIC DNA]</scope>
    <source>
        <strain evidence="2 3">GH-12</strain>
    </source>
</reference>